<accession>A0A2T7NV93</accession>
<dbReference type="EMBL" id="PZQS01000009">
    <property type="protein sequence ID" value="PVD25066.1"/>
    <property type="molecule type" value="Genomic_DNA"/>
</dbReference>
<dbReference type="InterPro" id="IPR003599">
    <property type="entry name" value="Ig_sub"/>
</dbReference>
<dbReference type="Gene3D" id="2.60.120.290">
    <property type="entry name" value="Spermadhesin, CUB domain"/>
    <property type="match status" value="3"/>
</dbReference>
<dbReference type="PROSITE" id="PS50835">
    <property type="entry name" value="IG_LIKE"/>
    <property type="match status" value="2"/>
</dbReference>
<comment type="caution">
    <text evidence="9">Lacks conserved residue(s) required for the propagation of feature annotation.</text>
</comment>
<keyword evidence="8 9" id="KW-1015">Disulfide bond</keyword>
<dbReference type="Gene3D" id="2.60.40.10">
    <property type="entry name" value="Immunoglobulins"/>
    <property type="match status" value="2"/>
</dbReference>
<dbReference type="InterPro" id="IPR000859">
    <property type="entry name" value="CUB_dom"/>
</dbReference>
<dbReference type="Pfam" id="PF00431">
    <property type="entry name" value="CUB"/>
    <property type="match status" value="3"/>
</dbReference>
<dbReference type="InterPro" id="IPR036179">
    <property type="entry name" value="Ig-like_dom_sf"/>
</dbReference>
<feature type="domain" description="CUB" evidence="12">
    <location>
        <begin position="157"/>
        <end position="268"/>
    </location>
</feature>
<feature type="domain" description="Ig-like" evidence="15">
    <location>
        <begin position="506"/>
        <end position="593"/>
    </location>
</feature>
<evidence type="ECO:0000256" key="1">
    <source>
        <dbReference type="ARBA" id="ARBA00004613"/>
    </source>
</evidence>
<dbReference type="PROSITE" id="PS50026">
    <property type="entry name" value="EGF_3"/>
    <property type="match status" value="2"/>
</dbReference>
<dbReference type="InterPro" id="IPR018114">
    <property type="entry name" value="TRYPSIN_HIS"/>
</dbReference>
<evidence type="ECO:0000256" key="4">
    <source>
        <dbReference type="ARBA" id="ARBA00022670"/>
    </source>
</evidence>
<feature type="domain" description="CUB" evidence="12">
    <location>
        <begin position="294"/>
        <end position="412"/>
    </location>
</feature>
<keyword evidence="3" id="KW-0768">Sushi</keyword>
<dbReference type="Gene3D" id="2.10.25.10">
    <property type="entry name" value="Laminin"/>
    <property type="match status" value="2"/>
</dbReference>
<evidence type="ECO:0000259" key="12">
    <source>
        <dbReference type="PROSITE" id="PS01180"/>
    </source>
</evidence>
<feature type="domain" description="CUB" evidence="12">
    <location>
        <begin position="39"/>
        <end position="150"/>
    </location>
</feature>
<dbReference type="SUPFAM" id="SSF48726">
    <property type="entry name" value="Immunoglobulin"/>
    <property type="match status" value="2"/>
</dbReference>
<dbReference type="InterPro" id="IPR003598">
    <property type="entry name" value="Ig_sub2"/>
</dbReference>
<dbReference type="SMART" id="SM00408">
    <property type="entry name" value="IGc2"/>
    <property type="match status" value="2"/>
</dbReference>
<dbReference type="PANTHER" id="PTHR24255:SF28">
    <property type="entry name" value="ST14 TRANSMEMBRANE SERINE PROTEASE MATRIPTASE B"/>
    <property type="match status" value="1"/>
</dbReference>
<dbReference type="STRING" id="400727.A0A2T7NV93"/>
<keyword evidence="6 10" id="KW-0378">Hydrolase</keyword>
<comment type="caution">
    <text evidence="16">The sequence shown here is derived from an EMBL/GenBank/DDBJ whole genome shotgun (WGS) entry which is preliminary data.</text>
</comment>
<feature type="domain" description="Ig-like" evidence="15">
    <location>
        <begin position="597"/>
        <end position="684"/>
    </location>
</feature>
<dbReference type="PRINTS" id="PR00722">
    <property type="entry name" value="CHYMOTRYPSIN"/>
</dbReference>
<dbReference type="InterPro" id="IPR043504">
    <property type="entry name" value="Peptidase_S1_PA_chymotrypsin"/>
</dbReference>
<feature type="disulfide bond" evidence="9">
    <location>
        <begin position="485"/>
        <end position="494"/>
    </location>
</feature>
<dbReference type="Pfam" id="PF00089">
    <property type="entry name" value="Trypsin"/>
    <property type="match status" value="1"/>
</dbReference>
<dbReference type="SMART" id="SM00020">
    <property type="entry name" value="Tryp_SPc"/>
    <property type="match status" value="1"/>
</dbReference>
<dbReference type="GO" id="GO:0006508">
    <property type="term" value="P:proteolysis"/>
    <property type="evidence" value="ECO:0007669"/>
    <property type="project" value="UniProtKB-KW"/>
</dbReference>
<dbReference type="PROSITE" id="PS00135">
    <property type="entry name" value="TRYPSIN_SER"/>
    <property type="match status" value="1"/>
</dbReference>
<dbReference type="SUPFAM" id="SSF49854">
    <property type="entry name" value="Spermadhesin, CUB domain"/>
    <property type="match status" value="3"/>
</dbReference>
<evidence type="ECO:0000256" key="6">
    <source>
        <dbReference type="ARBA" id="ARBA00022801"/>
    </source>
</evidence>
<evidence type="ECO:0000256" key="7">
    <source>
        <dbReference type="ARBA" id="ARBA00022825"/>
    </source>
</evidence>
<dbReference type="InterPro" id="IPR000742">
    <property type="entry name" value="EGF"/>
</dbReference>
<evidence type="ECO:0000259" key="14">
    <source>
        <dbReference type="PROSITE" id="PS50240"/>
    </source>
</evidence>
<dbReference type="InterPro" id="IPR007110">
    <property type="entry name" value="Ig-like_dom"/>
</dbReference>
<dbReference type="SMART" id="SM00409">
    <property type="entry name" value="IG"/>
    <property type="match status" value="2"/>
</dbReference>
<dbReference type="FunFam" id="2.40.10.10:FF:000120">
    <property type="entry name" value="Putative serine protease"/>
    <property type="match status" value="1"/>
</dbReference>
<keyword evidence="17" id="KW-1185">Reference proteome</keyword>
<evidence type="ECO:0000313" key="17">
    <source>
        <dbReference type="Proteomes" id="UP000245119"/>
    </source>
</evidence>
<dbReference type="InterPro" id="IPR035914">
    <property type="entry name" value="Sperma_CUB_dom_sf"/>
</dbReference>
<reference evidence="16 17" key="1">
    <citation type="submission" date="2018-04" db="EMBL/GenBank/DDBJ databases">
        <title>The genome of golden apple snail Pomacea canaliculata provides insight into stress tolerance and invasive adaptation.</title>
        <authorList>
            <person name="Liu C."/>
            <person name="Liu B."/>
            <person name="Ren Y."/>
            <person name="Zhang Y."/>
            <person name="Wang H."/>
            <person name="Li S."/>
            <person name="Jiang F."/>
            <person name="Yin L."/>
            <person name="Zhang G."/>
            <person name="Qian W."/>
            <person name="Fan W."/>
        </authorList>
    </citation>
    <scope>NUCLEOTIDE SEQUENCE [LARGE SCALE GENOMIC DNA]</scope>
    <source>
        <strain evidence="16">SZHN2017</strain>
        <tissue evidence="16">Muscle</tissue>
    </source>
</reference>
<dbReference type="Proteomes" id="UP000245119">
    <property type="component" value="Linkage Group LG9"/>
</dbReference>
<dbReference type="PROSITE" id="PS00134">
    <property type="entry name" value="TRYPSIN_HIS"/>
    <property type="match status" value="1"/>
</dbReference>
<dbReference type="FunFam" id="2.60.120.290:FF:000013">
    <property type="entry name" value="Membrane frizzled-related protein"/>
    <property type="match status" value="2"/>
</dbReference>
<dbReference type="InterPro" id="IPR013783">
    <property type="entry name" value="Ig-like_fold"/>
</dbReference>
<dbReference type="InterPro" id="IPR001314">
    <property type="entry name" value="Peptidase_S1A"/>
</dbReference>
<dbReference type="Gene3D" id="2.40.10.10">
    <property type="entry name" value="Trypsin-like serine proteases"/>
    <property type="match status" value="2"/>
</dbReference>
<organism evidence="16 17">
    <name type="scientific">Pomacea canaliculata</name>
    <name type="common">Golden apple snail</name>
    <dbReference type="NCBI Taxonomy" id="400727"/>
    <lineage>
        <taxon>Eukaryota</taxon>
        <taxon>Metazoa</taxon>
        <taxon>Spiralia</taxon>
        <taxon>Lophotrochozoa</taxon>
        <taxon>Mollusca</taxon>
        <taxon>Gastropoda</taxon>
        <taxon>Caenogastropoda</taxon>
        <taxon>Architaenioglossa</taxon>
        <taxon>Ampullarioidea</taxon>
        <taxon>Ampullariidae</taxon>
        <taxon>Pomacea</taxon>
    </lineage>
</organism>
<dbReference type="InterPro" id="IPR033116">
    <property type="entry name" value="TRYPSIN_SER"/>
</dbReference>
<dbReference type="Pfam" id="PF13927">
    <property type="entry name" value="Ig_3"/>
    <property type="match status" value="1"/>
</dbReference>
<dbReference type="PROSITE" id="PS01186">
    <property type="entry name" value="EGF_2"/>
    <property type="match status" value="2"/>
</dbReference>
<dbReference type="SUPFAM" id="SSF50494">
    <property type="entry name" value="Trypsin-like serine proteases"/>
    <property type="match status" value="1"/>
</dbReference>
<evidence type="ECO:0000259" key="13">
    <source>
        <dbReference type="PROSITE" id="PS50026"/>
    </source>
</evidence>
<evidence type="ECO:0000256" key="3">
    <source>
        <dbReference type="ARBA" id="ARBA00022659"/>
    </source>
</evidence>
<feature type="domain" description="EGF-like" evidence="13">
    <location>
        <begin position="458"/>
        <end position="495"/>
    </location>
</feature>
<evidence type="ECO:0000259" key="15">
    <source>
        <dbReference type="PROSITE" id="PS50835"/>
    </source>
</evidence>
<evidence type="ECO:0000313" key="16">
    <source>
        <dbReference type="EMBL" id="PVD25066.1"/>
    </source>
</evidence>
<name>A0A2T7NV93_POMCA</name>
<dbReference type="CDD" id="cd00041">
    <property type="entry name" value="CUB"/>
    <property type="match status" value="3"/>
</dbReference>
<feature type="domain" description="Peptidase S1" evidence="14">
    <location>
        <begin position="709"/>
        <end position="954"/>
    </location>
</feature>
<evidence type="ECO:0000256" key="10">
    <source>
        <dbReference type="RuleBase" id="RU363034"/>
    </source>
</evidence>
<dbReference type="AlphaFoldDB" id="A0A2T7NV93"/>
<dbReference type="InterPro" id="IPR013098">
    <property type="entry name" value="Ig_I-set"/>
</dbReference>
<dbReference type="PANTHER" id="PTHR24255">
    <property type="entry name" value="COMPLEMENT COMPONENT 1, S SUBCOMPONENT-RELATED"/>
    <property type="match status" value="1"/>
</dbReference>
<dbReference type="CDD" id="cd00190">
    <property type="entry name" value="Tryp_SPc"/>
    <property type="match status" value="1"/>
</dbReference>
<dbReference type="PROSITE" id="PS50240">
    <property type="entry name" value="TRYPSIN_DOM"/>
    <property type="match status" value="1"/>
</dbReference>
<dbReference type="OrthoDB" id="6380398at2759"/>
<sequence length="959" mass="105864">MEDTTAPWASQRVLILVFLLLCAAVDLASVQSVAPAGDCGGYLVAGSGYFDSPNFPDPYPAEADCRWTIRSRTPGSRVNISSEFFYVEEQNSCLWDRVEIQDGDIVHNAVQRFCGTQPIRFLSNSDTVYIAFYSDISNNDVGFRIHYREVPSDRPGCNLTVTDLAGDISSPFFPDQYQPSLTCTYLLQAPPGYRVEVEFDTFHLESAPCVYDYIVVYDGQYTNSSQIGTYCGREKPSSILSSSSSLLIMFVADDAVEMTGFSAGYRFIAPSTTMTTQTTTAPAPPFHFEGNQECYQELTARRGTITSPGFPDPYPNNIRCVTILRSGTPSSFLLEFSLFDLEDGESCQYDYLKISASVNNGSESSPADSEVLLCNNGPSTGVVTLQGSEVRLEFKSDLSVNAGGYQGTFLIAPIDTEGGCSAPCENGGSCARQAVDDMLFVWRCLCHEGFSGERCEKEVETCGQVICIHGVCRPDPHEEGVFCDCQPGYTGDLCQFLVPVEEGDGLVFTKIPGNLSVSLGISILLECAVSDPSADVMWLYRDRILTESDRRSGVEVHPGGVAYITEVQEHHEGRYTCMAVTPTDLLERSIWLSIKEPCTLPVERAPQNITVREGETALFQCLVRSADVTMWRKDGDVITQGPRKRMLVNNYLMINEVVETDAGEYICSARDHSGCFAKVSAYLTVETVGHGRECGLPRVNAFEGRSYRISSGRESPQGSAPWHVIIRETVNDSAFCGGSLLNERWLVTAAHCVYEFQDIYRYPFDSKHIRLSLATRNCRGEGGIQRRIKSYILHPDFEGSIFNNDIALFEMDEPVSFSDDVLPICLERATFVEELLRGGKLGIVTGCGNLYEEGRAPLYLNEVKLPYVPREVCGQRAHAVNASFTEGMMCAGYSRSMQGDACTGDSGGPYVMEYNGRFVLVGIVSWGVGCDRENQYGYYTHVSRYYDWITETTGATSRG</sequence>
<keyword evidence="2" id="KW-0964">Secreted</keyword>
<proteinExistence type="predicted"/>
<dbReference type="PROSITE" id="PS00022">
    <property type="entry name" value="EGF_1"/>
    <property type="match status" value="2"/>
</dbReference>
<dbReference type="Pfam" id="PF07679">
    <property type="entry name" value="I-set"/>
    <property type="match status" value="1"/>
</dbReference>
<dbReference type="OMA" id="ENSSCWT"/>
<dbReference type="GO" id="GO:0005615">
    <property type="term" value="C:extracellular space"/>
    <property type="evidence" value="ECO:0007669"/>
    <property type="project" value="TreeGrafter"/>
</dbReference>
<feature type="signal peptide" evidence="11">
    <location>
        <begin position="1"/>
        <end position="24"/>
    </location>
</feature>
<feature type="disulfide bond" evidence="9">
    <location>
        <begin position="462"/>
        <end position="472"/>
    </location>
</feature>
<dbReference type="SUPFAM" id="SSF57196">
    <property type="entry name" value="EGF/Laminin"/>
    <property type="match status" value="2"/>
</dbReference>
<feature type="chain" id="PRO_5015704918" evidence="11">
    <location>
        <begin position="25"/>
        <end position="959"/>
    </location>
</feature>
<comment type="subcellular location">
    <subcellularLocation>
        <location evidence="1">Secreted</location>
    </subcellularLocation>
</comment>
<evidence type="ECO:0000256" key="11">
    <source>
        <dbReference type="SAM" id="SignalP"/>
    </source>
</evidence>
<evidence type="ECO:0000256" key="8">
    <source>
        <dbReference type="ARBA" id="ARBA00023157"/>
    </source>
</evidence>
<gene>
    <name evidence="16" type="ORF">C0Q70_15564</name>
</gene>
<keyword evidence="9" id="KW-0245">EGF-like domain</keyword>
<dbReference type="InterPro" id="IPR001254">
    <property type="entry name" value="Trypsin_dom"/>
</dbReference>
<dbReference type="GO" id="GO:0004252">
    <property type="term" value="F:serine-type endopeptidase activity"/>
    <property type="evidence" value="ECO:0007669"/>
    <property type="project" value="InterPro"/>
</dbReference>
<feature type="domain" description="EGF-like" evidence="13">
    <location>
        <begin position="416"/>
        <end position="456"/>
    </location>
</feature>
<feature type="disulfide bond" evidence="9">
    <location>
        <begin position="446"/>
        <end position="455"/>
    </location>
</feature>
<dbReference type="SMART" id="SM00042">
    <property type="entry name" value="CUB"/>
    <property type="match status" value="3"/>
</dbReference>
<dbReference type="CDD" id="cd00096">
    <property type="entry name" value="Ig"/>
    <property type="match status" value="1"/>
</dbReference>
<protein>
    <submittedName>
        <fullName evidence="16">Uncharacterized protein</fullName>
    </submittedName>
</protein>
<keyword evidence="5 11" id="KW-0732">Signal</keyword>
<keyword evidence="7 10" id="KW-0720">Serine protease</keyword>
<evidence type="ECO:0000256" key="5">
    <source>
        <dbReference type="ARBA" id="ARBA00022729"/>
    </source>
</evidence>
<evidence type="ECO:0000256" key="2">
    <source>
        <dbReference type="ARBA" id="ARBA00022525"/>
    </source>
</evidence>
<dbReference type="PROSITE" id="PS01180">
    <property type="entry name" value="CUB"/>
    <property type="match status" value="3"/>
</dbReference>
<dbReference type="InterPro" id="IPR009003">
    <property type="entry name" value="Peptidase_S1_PA"/>
</dbReference>
<evidence type="ECO:0000256" key="9">
    <source>
        <dbReference type="PROSITE-ProRule" id="PRU00076"/>
    </source>
</evidence>
<dbReference type="SMART" id="SM00181">
    <property type="entry name" value="EGF"/>
    <property type="match status" value="2"/>
</dbReference>
<keyword evidence="4 10" id="KW-0645">Protease</keyword>
<feature type="disulfide bond" evidence="9">
    <location>
        <begin position="420"/>
        <end position="430"/>
    </location>
</feature>